<keyword evidence="3" id="KW-0812">Transmembrane</keyword>
<keyword evidence="2 5" id="KW-0012">Acyltransferase</keyword>
<evidence type="ECO:0000256" key="1">
    <source>
        <dbReference type="ARBA" id="ARBA00022679"/>
    </source>
</evidence>
<keyword evidence="6" id="KW-1185">Reference proteome</keyword>
<feature type="domain" description="Phospholipid/glycerol acyltransferase" evidence="4">
    <location>
        <begin position="95"/>
        <end position="214"/>
    </location>
</feature>
<evidence type="ECO:0000313" key="6">
    <source>
        <dbReference type="Proteomes" id="UP000238672"/>
    </source>
</evidence>
<dbReference type="AlphaFoldDB" id="A0A2S8NVJ0"/>
<protein>
    <submittedName>
        <fullName evidence="5">1-acyl-sn-glycerol-3-phosphate acyltransferase</fullName>
    </submittedName>
</protein>
<dbReference type="EMBL" id="PUUG01000001">
    <property type="protein sequence ID" value="PQP79993.1"/>
    <property type="molecule type" value="Genomic_DNA"/>
</dbReference>
<evidence type="ECO:0000256" key="2">
    <source>
        <dbReference type="ARBA" id="ARBA00023315"/>
    </source>
</evidence>
<comment type="caution">
    <text evidence="5">The sequence shown here is derived from an EMBL/GenBank/DDBJ whole genome shotgun (WGS) entry which is preliminary data.</text>
</comment>
<gene>
    <name evidence="5" type="ORF">C6B37_00090</name>
</gene>
<dbReference type="GO" id="GO:0003841">
    <property type="term" value="F:1-acylglycerol-3-phosphate O-acyltransferase activity"/>
    <property type="evidence" value="ECO:0007669"/>
    <property type="project" value="TreeGrafter"/>
</dbReference>
<accession>A0A2S8NVJ0</accession>
<dbReference type="Pfam" id="PF01553">
    <property type="entry name" value="Acyltransferase"/>
    <property type="match status" value="1"/>
</dbReference>
<dbReference type="GO" id="GO:0006654">
    <property type="term" value="P:phosphatidic acid biosynthetic process"/>
    <property type="evidence" value="ECO:0007669"/>
    <property type="project" value="TreeGrafter"/>
</dbReference>
<keyword evidence="3" id="KW-0472">Membrane</keyword>
<dbReference type="PANTHER" id="PTHR10434:SF66">
    <property type="entry name" value="PHOSPHOLIPID_GLYCEROL ACYLTRANSFERASE DOMAIN-CONTAINING PROTEIN"/>
    <property type="match status" value="1"/>
</dbReference>
<name>A0A2S8NVJ0_9MOLU</name>
<dbReference type="CDD" id="cd07989">
    <property type="entry name" value="LPLAT_AGPAT-like"/>
    <property type="match status" value="1"/>
</dbReference>
<organism evidence="5 6">
    <name type="scientific">Candidatus Phytoplasma phoenicium</name>
    <dbReference type="NCBI Taxonomy" id="198422"/>
    <lineage>
        <taxon>Bacteria</taxon>
        <taxon>Bacillati</taxon>
        <taxon>Mycoplasmatota</taxon>
        <taxon>Mollicutes</taxon>
        <taxon>Acholeplasmatales</taxon>
        <taxon>Acholeplasmataceae</taxon>
        <taxon>Candidatus Phytoplasma</taxon>
        <taxon>16SrIX (Pigeon pea witches'-broom group)</taxon>
    </lineage>
</organism>
<reference evidence="5 6" key="1">
    <citation type="submission" date="2018-02" db="EMBL/GenBank/DDBJ databases">
        <title>Metagenomics reveals mixed infection of spiroplasma and phytoplasma in chicory.</title>
        <authorList>
            <person name="Polano C."/>
            <person name="Moruzzi S."/>
            <person name="Ermacora P."/>
            <person name="Ferrini F."/>
            <person name="Martini M."/>
            <person name="Firrao G."/>
        </authorList>
    </citation>
    <scope>NUCLEOTIDE SEQUENCE [LARGE SCALE GENOMIC DNA]</scope>
    <source>
        <strain evidence="5 6">ChiP</strain>
    </source>
</reference>
<dbReference type="PANTHER" id="PTHR10434">
    <property type="entry name" value="1-ACYL-SN-GLYCEROL-3-PHOSPHATE ACYLTRANSFERASE"/>
    <property type="match status" value="1"/>
</dbReference>
<evidence type="ECO:0000313" key="5">
    <source>
        <dbReference type="EMBL" id="PQP79993.1"/>
    </source>
</evidence>
<keyword evidence="1 5" id="KW-0808">Transferase</keyword>
<feature type="transmembrane region" description="Helical" evidence="3">
    <location>
        <begin position="30"/>
        <end position="52"/>
    </location>
</feature>
<feature type="transmembrane region" description="Helical" evidence="3">
    <location>
        <begin position="5"/>
        <end position="24"/>
    </location>
</feature>
<evidence type="ECO:0000256" key="3">
    <source>
        <dbReference type="SAM" id="Phobius"/>
    </source>
</evidence>
<dbReference type="SUPFAM" id="SSF69593">
    <property type="entry name" value="Glycerol-3-phosphate (1)-acyltransferase"/>
    <property type="match status" value="1"/>
</dbReference>
<evidence type="ECO:0000259" key="4">
    <source>
        <dbReference type="SMART" id="SM00563"/>
    </source>
</evidence>
<keyword evidence="3" id="KW-1133">Transmembrane helix</keyword>
<sequence length="261" mass="30308">MFNLIFCLSFFIFWFYFIINFSFFGLLLGFFVSIFLSLSLVFIVLGLCMIFIRKLEPNHFLKHKIVVSISKFIIKFFRIHIKVHNLHLIPLKDKMVIYANHKTNFDPFIIASIFPRTLAFAPKHELYKGLKGLFLGFCFDATDCVKIIRGNNRETVKNFMGMIQKIQQNLSILIFHEGGTTTKYTDKIIHSLDGAFQISLKSQANILPITLKGVCAMRGKCWFRKKKVEIFIHPIVPFTEIQSQNTQKINQQVTDIINSVL</sequence>
<dbReference type="Proteomes" id="UP000238672">
    <property type="component" value="Unassembled WGS sequence"/>
</dbReference>
<proteinExistence type="predicted"/>
<dbReference type="SMART" id="SM00563">
    <property type="entry name" value="PlsC"/>
    <property type="match status" value="1"/>
</dbReference>
<dbReference type="InterPro" id="IPR002123">
    <property type="entry name" value="Plipid/glycerol_acylTrfase"/>
</dbReference>